<organism evidence="1 2">
    <name type="scientific">Desulforamulus aquiferis</name>
    <dbReference type="NCBI Taxonomy" id="1397668"/>
    <lineage>
        <taxon>Bacteria</taxon>
        <taxon>Bacillati</taxon>
        <taxon>Bacillota</taxon>
        <taxon>Clostridia</taxon>
        <taxon>Eubacteriales</taxon>
        <taxon>Peptococcaceae</taxon>
        <taxon>Desulforamulus</taxon>
    </lineage>
</organism>
<protein>
    <submittedName>
        <fullName evidence="1">Uncharacterized protein</fullName>
    </submittedName>
</protein>
<sequence>MRQADFKARIKKIEIANRTLTDGWAQSIRVILDDIELTDENLLELKQFRPNEPIMVVITPVQVSLADCTTDKKHLSLVKSEGETIDDEEEPEEDDYAFQMVEGEPQDLAPGMVAKEWKFSDH</sequence>
<accession>A0AAW7ZHD8</accession>
<dbReference type="EMBL" id="JARPTC010000025">
    <property type="protein sequence ID" value="MDO7788802.1"/>
    <property type="molecule type" value="Genomic_DNA"/>
</dbReference>
<evidence type="ECO:0000313" key="2">
    <source>
        <dbReference type="Proteomes" id="UP001172911"/>
    </source>
</evidence>
<reference evidence="1" key="1">
    <citation type="journal article" date="2023" name="J. Hazard. Mater.">
        <title>Anaerobic biodegradation of pyrene and benzo[a]pyrene by a new sulfate-reducing Desulforamulus aquiferis strain DSA.</title>
        <authorList>
            <person name="Zhang Z."/>
            <person name="Sun J."/>
            <person name="Gong X."/>
            <person name="Wang C."/>
            <person name="Wang H."/>
        </authorList>
    </citation>
    <scope>NUCLEOTIDE SEQUENCE</scope>
    <source>
        <strain evidence="1">DSA</strain>
    </source>
</reference>
<evidence type="ECO:0000313" key="1">
    <source>
        <dbReference type="EMBL" id="MDO7788802.1"/>
    </source>
</evidence>
<comment type="caution">
    <text evidence="1">The sequence shown here is derived from an EMBL/GenBank/DDBJ whole genome shotgun (WGS) entry which is preliminary data.</text>
</comment>
<proteinExistence type="predicted"/>
<gene>
    <name evidence="1" type="ORF">P6N53_16375</name>
</gene>
<dbReference type="AlphaFoldDB" id="A0AAW7ZHD8"/>
<keyword evidence="2" id="KW-1185">Reference proteome</keyword>
<dbReference type="Proteomes" id="UP001172911">
    <property type="component" value="Unassembled WGS sequence"/>
</dbReference>
<reference evidence="1" key="2">
    <citation type="submission" date="2023-03" db="EMBL/GenBank/DDBJ databases">
        <authorList>
            <person name="Zhang Z."/>
        </authorList>
    </citation>
    <scope>NUCLEOTIDE SEQUENCE</scope>
    <source>
        <strain evidence="1">DSA</strain>
    </source>
</reference>
<name>A0AAW7ZHD8_9FIRM</name>